<evidence type="ECO:0000256" key="1">
    <source>
        <dbReference type="ARBA" id="ARBA00023002"/>
    </source>
</evidence>
<dbReference type="PANTHER" id="PTHR45934:SF2">
    <property type="entry name" value="MONOOXYGENASE 1"/>
    <property type="match status" value="1"/>
</dbReference>
<evidence type="ECO:0000256" key="3">
    <source>
        <dbReference type="ARBA" id="ARBA00024018"/>
    </source>
</evidence>
<feature type="domain" description="FAD-binding" evidence="4">
    <location>
        <begin position="26"/>
        <end position="96"/>
    </location>
</feature>
<accession>A0ABT8BI14</accession>
<protein>
    <submittedName>
        <fullName evidence="5">NAD(P)/FAD-dependent oxidoreductase</fullName>
    </submittedName>
</protein>
<keyword evidence="1" id="KW-0560">Oxidoreductase</keyword>
<evidence type="ECO:0000259" key="4">
    <source>
        <dbReference type="Pfam" id="PF01494"/>
    </source>
</evidence>
<organism evidence="5 6">
    <name type="scientific">Methylobacterium adhaesivum</name>
    <dbReference type="NCBI Taxonomy" id="333297"/>
    <lineage>
        <taxon>Bacteria</taxon>
        <taxon>Pseudomonadati</taxon>
        <taxon>Pseudomonadota</taxon>
        <taxon>Alphaproteobacteria</taxon>
        <taxon>Hyphomicrobiales</taxon>
        <taxon>Methylobacteriaceae</taxon>
        <taxon>Methylobacterium</taxon>
    </lineage>
</organism>
<dbReference type="Pfam" id="PF01494">
    <property type="entry name" value="FAD_binding_3"/>
    <property type="match status" value="1"/>
</dbReference>
<dbReference type="RefSeq" id="WP_238222523.1">
    <property type="nucleotide sequence ID" value="NZ_BPQD01000003.1"/>
</dbReference>
<evidence type="ECO:0000313" key="6">
    <source>
        <dbReference type="Proteomes" id="UP001224644"/>
    </source>
</evidence>
<dbReference type="SUPFAM" id="SSF51905">
    <property type="entry name" value="FAD/NAD(P)-binding domain"/>
    <property type="match status" value="1"/>
</dbReference>
<proteinExistence type="inferred from homology"/>
<comment type="similarity">
    <text evidence="3">Belongs to the 3-hydroxybenzoate 6-hydroxylase family.</text>
</comment>
<dbReference type="PANTHER" id="PTHR45934">
    <property type="entry name" value="FAD/NAD(P)-BINDING OXIDOREDUCTASE FAMILY PROTEIN"/>
    <property type="match status" value="1"/>
</dbReference>
<dbReference type="InterPro" id="IPR044560">
    <property type="entry name" value="MOase"/>
</dbReference>
<dbReference type="InterPro" id="IPR002938">
    <property type="entry name" value="FAD-bd"/>
</dbReference>
<evidence type="ECO:0000313" key="5">
    <source>
        <dbReference type="EMBL" id="MDN3590880.1"/>
    </source>
</evidence>
<dbReference type="Gene3D" id="3.30.9.10">
    <property type="entry name" value="D-Amino Acid Oxidase, subunit A, domain 2"/>
    <property type="match status" value="1"/>
</dbReference>
<dbReference type="EMBL" id="JAUFPX010000006">
    <property type="protein sequence ID" value="MDN3590880.1"/>
    <property type="molecule type" value="Genomic_DNA"/>
</dbReference>
<keyword evidence="6" id="KW-1185">Reference proteome</keyword>
<name>A0ABT8BI14_9HYPH</name>
<gene>
    <name evidence="5" type="ORF">QWZ12_09670</name>
</gene>
<reference evidence="6" key="1">
    <citation type="journal article" date="2019" name="Int. J. Syst. Evol. Microbiol.">
        <title>The Global Catalogue of Microorganisms (GCM) 10K type strain sequencing project: providing services to taxonomists for standard genome sequencing and annotation.</title>
        <authorList>
            <consortium name="The Broad Institute Genomics Platform"/>
            <consortium name="The Broad Institute Genome Sequencing Center for Infectious Disease"/>
            <person name="Wu L."/>
            <person name="Ma J."/>
        </authorList>
    </citation>
    <scope>NUCLEOTIDE SEQUENCE [LARGE SCALE GENOMIC DNA]</scope>
    <source>
        <strain evidence="6">CECT 7069</strain>
    </source>
</reference>
<comment type="caution">
    <text evidence="5">The sequence shown here is derived from an EMBL/GenBank/DDBJ whole genome shotgun (WGS) entry which is preliminary data.</text>
</comment>
<dbReference type="Proteomes" id="UP001224644">
    <property type="component" value="Unassembled WGS sequence"/>
</dbReference>
<keyword evidence="2" id="KW-0503">Monooxygenase</keyword>
<dbReference type="Gene3D" id="3.50.50.60">
    <property type="entry name" value="FAD/NAD(P)-binding domain"/>
    <property type="match status" value="1"/>
</dbReference>
<dbReference type="InterPro" id="IPR036188">
    <property type="entry name" value="FAD/NAD-bd_sf"/>
</dbReference>
<sequence length="416" mass="44955">MTQPGQSQGVPVSDAPTVRSMEPTYYDALVIGAGIAGLSFAAAAAREGRRVLLVSARNAHPREFRAEKFSGNEMDVLDRLGLGAGARTVATQIHTVIEGRWGRLLKRVPSREYAVRYPDFVDAVRGSMPDSVDSVIGRVTATTTGPEVQTLTLADGRRYAGRLLVVATGLGEALTRSLGFERRMVSDGHALVIGFDTACDFDRFAGEQLIWSGEDADDGIAYVTLFPLGDRIRANLFTYWPHGGATSDDFLADPTTALQRLMPGLTRTYGTIRAVGPVQQRPIDLVEIANPVRDGVVVIGDAFCTTCPGWGTDITKALSDVTVLARHLPGWLDTPGMASTKIAAFYADAAKVAADELSVGKSLRMRRMKMDRDVVSRFLTLRSTVFRRGQQALKDLAARLRHAVPHHGSGTPTMNS</sequence>
<evidence type="ECO:0000256" key="2">
    <source>
        <dbReference type="ARBA" id="ARBA00023033"/>
    </source>
</evidence>